<comment type="caution">
    <text evidence="1">The sequence shown here is derived from an EMBL/GenBank/DDBJ whole genome shotgun (WGS) entry which is preliminary data.</text>
</comment>
<dbReference type="EMBL" id="CADCXN010000059">
    <property type="protein sequence ID" value="CAA9890931.1"/>
    <property type="molecule type" value="Genomic_DNA"/>
</dbReference>
<accession>A0A8S0YA04</accession>
<proteinExistence type="predicted"/>
<dbReference type="Proteomes" id="UP000494216">
    <property type="component" value="Unassembled WGS sequence"/>
</dbReference>
<evidence type="ECO:0000313" key="2">
    <source>
        <dbReference type="Proteomes" id="UP000494216"/>
    </source>
</evidence>
<protein>
    <submittedName>
        <fullName evidence="1">Uncharacterized protein</fullName>
    </submittedName>
</protein>
<sequence length="40" mass="4493">MNGLEEILLRMRSRNGGGINIEHAPIKCLDDVSTFYRTDG</sequence>
<gene>
    <name evidence="1" type="ORF">METHB2_300009</name>
</gene>
<organism evidence="1 2">
    <name type="scientific">Candidatus Methylobacter favarea</name>
    <dbReference type="NCBI Taxonomy" id="2707345"/>
    <lineage>
        <taxon>Bacteria</taxon>
        <taxon>Pseudomonadati</taxon>
        <taxon>Pseudomonadota</taxon>
        <taxon>Gammaproteobacteria</taxon>
        <taxon>Methylococcales</taxon>
        <taxon>Methylococcaceae</taxon>
        <taxon>Methylobacter</taxon>
    </lineage>
</organism>
<dbReference type="AlphaFoldDB" id="A0A8S0YA04"/>
<reference evidence="1 2" key="1">
    <citation type="submission" date="2020-02" db="EMBL/GenBank/DDBJ databases">
        <authorList>
            <person name="Hogendoorn C."/>
        </authorList>
    </citation>
    <scope>NUCLEOTIDE SEQUENCE [LARGE SCALE GENOMIC DNA]</scope>
    <source>
        <strain evidence="1">METHB21</strain>
    </source>
</reference>
<name>A0A8S0YA04_9GAMM</name>
<evidence type="ECO:0000313" key="1">
    <source>
        <dbReference type="EMBL" id="CAA9890931.1"/>
    </source>
</evidence>
<keyword evidence="2" id="KW-1185">Reference proteome</keyword>